<dbReference type="HOGENOM" id="CLU_2105498_0_0_3"/>
<gene>
    <name evidence="1" type="ordered locus">glr2251</name>
</gene>
<proteinExistence type="predicted"/>
<reference evidence="1 2" key="1">
    <citation type="journal article" date="2003" name="DNA Res.">
        <title>Complete genome structure of Gloeobacter violaceus PCC 7421, a cyanobacterium that lacks thylakoids.</title>
        <authorList>
            <person name="Nakamura Y."/>
            <person name="Kaneko T."/>
            <person name="Sato S."/>
            <person name="Mimuro M."/>
            <person name="Miyashita H."/>
            <person name="Tsuchiya T."/>
            <person name="Sasamoto S."/>
            <person name="Watanabe A."/>
            <person name="Kawashima K."/>
            <person name="Kishida Y."/>
            <person name="Kiyokawa C."/>
            <person name="Kohara M."/>
            <person name="Matsumoto M."/>
            <person name="Matsuno A."/>
            <person name="Nakazaki N."/>
            <person name="Shimpo S."/>
            <person name="Takeuchi C."/>
            <person name="Yamada M."/>
            <person name="Tabata S."/>
        </authorList>
    </citation>
    <scope>NUCLEOTIDE SEQUENCE [LARGE SCALE GENOMIC DNA]</scope>
    <source>
        <strain evidence="2">ATCC 29082 / PCC 7421</strain>
    </source>
</reference>
<dbReference type="EnsemblBacteria" id="BAC90192">
    <property type="protein sequence ID" value="BAC90192"/>
    <property type="gene ID" value="BAC90192"/>
</dbReference>
<dbReference type="Proteomes" id="UP000000557">
    <property type="component" value="Chromosome"/>
</dbReference>
<accession>Q7NID2</accession>
<sequence>MFYGIASLRRWGNAADKAKIGAKSLGSQRRTAVRICFTLSDTRLNCMKMQLAIGDRVRCIDPNPTPPGRPARGFGRALVGKTATVVGFGAFGGITVQVDGWEHTVVVSRREIGKL</sequence>
<dbReference type="InParanoid" id="Q7NID2"/>
<name>Q7NID2_GLOVI</name>
<protein>
    <submittedName>
        <fullName evidence="1">Glr2251 protein</fullName>
    </submittedName>
</protein>
<dbReference type="KEGG" id="gvi:glr2251"/>
<keyword evidence="2" id="KW-1185">Reference proteome</keyword>
<dbReference type="EMBL" id="BA000045">
    <property type="protein sequence ID" value="BAC90192.1"/>
    <property type="molecule type" value="Genomic_DNA"/>
</dbReference>
<organism evidence="1 2">
    <name type="scientific">Gloeobacter violaceus (strain ATCC 29082 / PCC 7421)</name>
    <dbReference type="NCBI Taxonomy" id="251221"/>
    <lineage>
        <taxon>Bacteria</taxon>
        <taxon>Bacillati</taxon>
        <taxon>Cyanobacteriota</taxon>
        <taxon>Cyanophyceae</taxon>
        <taxon>Gloeobacterales</taxon>
        <taxon>Gloeobacteraceae</taxon>
        <taxon>Gloeobacter</taxon>
    </lineage>
</organism>
<evidence type="ECO:0000313" key="1">
    <source>
        <dbReference type="EMBL" id="BAC90192.1"/>
    </source>
</evidence>
<dbReference type="AlphaFoldDB" id="Q7NID2"/>
<evidence type="ECO:0000313" key="2">
    <source>
        <dbReference type="Proteomes" id="UP000000557"/>
    </source>
</evidence>
<reference evidence="1 2" key="2">
    <citation type="journal article" date="2003" name="DNA Res.">
        <title>Complete genome structure of Gloeobacter violaceus PCC 7421, a cyanobacterium that lacks thylakoids (supplement).</title>
        <authorList>
            <person name="Nakamura Y."/>
            <person name="Kaneko T."/>
            <person name="Sato S."/>
            <person name="Mimuro M."/>
            <person name="Miyashita H."/>
            <person name="Tsuchiya T."/>
            <person name="Sasamoto S."/>
            <person name="Watanabe A."/>
            <person name="Kawashima K."/>
            <person name="Kishida Y."/>
            <person name="Kiyokawa C."/>
            <person name="Kohara M."/>
            <person name="Matsumoto M."/>
            <person name="Matsuno A."/>
            <person name="Nakazaki N."/>
            <person name="Shimpo S."/>
            <person name="Takeuchi C."/>
            <person name="Yamada M."/>
            <person name="Tabata S."/>
        </authorList>
    </citation>
    <scope>NUCLEOTIDE SEQUENCE [LARGE SCALE GENOMIC DNA]</scope>
    <source>
        <strain evidence="2">ATCC 29082 / PCC 7421</strain>
    </source>
</reference>